<feature type="binding site" evidence="6">
    <location>
        <position position="276"/>
    </location>
    <ligand>
        <name>Zn(2+)</name>
        <dbReference type="ChEBI" id="CHEBI:29105"/>
    </ligand>
</feature>
<name>T1KMN0_TETUR</name>
<evidence type="ECO:0000256" key="8">
    <source>
        <dbReference type="SAM" id="Phobius"/>
    </source>
</evidence>
<evidence type="ECO:0000256" key="3">
    <source>
        <dbReference type="ARBA" id="ARBA00022692"/>
    </source>
</evidence>
<dbReference type="PANTHER" id="PTHR20855:SF52">
    <property type="entry name" value="ADIPONECTIN RECEPTOR PROTEIN"/>
    <property type="match status" value="1"/>
</dbReference>
<dbReference type="AlphaFoldDB" id="T1KMN0"/>
<dbReference type="InterPro" id="IPR004254">
    <property type="entry name" value="AdipoR/HlyIII-related"/>
</dbReference>
<dbReference type="GO" id="GO:0046872">
    <property type="term" value="F:metal ion binding"/>
    <property type="evidence" value="ECO:0007669"/>
    <property type="project" value="UniProtKB-KW"/>
</dbReference>
<keyword evidence="3 8" id="KW-0812">Transmembrane</keyword>
<feature type="binding site" evidence="6">
    <location>
        <position position="272"/>
    </location>
    <ligand>
        <name>Zn(2+)</name>
        <dbReference type="ChEBI" id="CHEBI:29105"/>
    </ligand>
</feature>
<keyword evidence="10" id="KW-1185">Reference proteome</keyword>
<dbReference type="Proteomes" id="UP000015104">
    <property type="component" value="Unassembled WGS sequence"/>
</dbReference>
<feature type="transmembrane region" description="Helical" evidence="8">
    <location>
        <begin position="170"/>
        <end position="188"/>
    </location>
</feature>
<dbReference type="EnsemblMetazoa" id="tetur15g02200.1">
    <property type="protein sequence ID" value="tetur15g02200.1"/>
    <property type="gene ID" value="tetur15g02200"/>
</dbReference>
<dbReference type="OMA" id="WRTFRVC"/>
<keyword evidence="5 8" id="KW-0472">Membrane</keyword>
<keyword evidence="6" id="KW-0479">Metal-binding</keyword>
<dbReference type="GO" id="GO:0033211">
    <property type="term" value="P:adiponectin-activated signaling pathway"/>
    <property type="evidence" value="ECO:0007669"/>
    <property type="project" value="TreeGrafter"/>
</dbReference>
<feature type="transmembrane region" description="Helical" evidence="8">
    <location>
        <begin position="74"/>
        <end position="93"/>
    </location>
</feature>
<reference evidence="10" key="1">
    <citation type="submission" date="2011-08" db="EMBL/GenBank/DDBJ databases">
        <authorList>
            <person name="Rombauts S."/>
        </authorList>
    </citation>
    <scope>NUCLEOTIDE SEQUENCE</scope>
    <source>
        <strain evidence="10">London</strain>
    </source>
</reference>
<organism evidence="9 10">
    <name type="scientific">Tetranychus urticae</name>
    <name type="common">Two-spotted spider mite</name>
    <dbReference type="NCBI Taxonomy" id="32264"/>
    <lineage>
        <taxon>Eukaryota</taxon>
        <taxon>Metazoa</taxon>
        <taxon>Ecdysozoa</taxon>
        <taxon>Arthropoda</taxon>
        <taxon>Chelicerata</taxon>
        <taxon>Arachnida</taxon>
        <taxon>Acari</taxon>
        <taxon>Acariformes</taxon>
        <taxon>Trombidiformes</taxon>
        <taxon>Prostigmata</taxon>
        <taxon>Eleutherengona</taxon>
        <taxon>Raphignathae</taxon>
        <taxon>Tetranychoidea</taxon>
        <taxon>Tetranychidae</taxon>
        <taxon>Tetranychus</taxon>
    </lineage>
</organism>
<feature type="binding site" evidence="6">
    <location>
        <position position="125"/>
    </location>
    <ligand>
        <name>Zn(2+)</name>
        <dbReference type="ChEBI" id="CHEBI:29105"/>
    </ligand>
</feature>
<feature type="compositionally biased region" description="Polar residues" evidence="7">
    <location>
        <begin position="13"/>
        <end position="26"/>
    </location>
</feature>
<dbReference type="KEGG" id="tut:107365598"/>
<feature type="transmembrane region" description="Helical" evidence="8">
    <location>
        <begin position="200"/>
        <end position="222"/>
    </location>
</feature>
<dbReference type="eggNOG" id="KOG0748">
    <property type="taxonomic scope" value="Eukaryota"/>
</dbReference>
<dbReference type="GO" id="GO:0005886">
    <property type="term" value="C:plasma membrane"/>
    <property type="evidence" value="ECO:0007669"/>
    <property type="project" value="TreeGrafter"/>
</dbReference>
<feature type="region of interest" description="Disordered" evidence="7">
    <location>
        <begin position="1"/>
        <end position="26"/>
    </location>
</feature>
<evidence type="ECO:0000313" key="9">
    <source>
        <dbReference type="EnsemblMetazoa" id="tetur15g02200.1"/>
    </source>
</evidence>
<dbReference type="OrthoDB" id="5585746at2759"/>
<comment type="subcellular location">
    <subcellularLocation>
        <location evidence="1">Membrane</location>
        <topology evidence="1">Multi-pass membrane protein</topology>
    </subcellularLocation>
</comment>
<dbReference type="EMBL" id="CAEY01000247">
    <property type="status" value="NOT_ANNOTATED_CDS"/>
    <property type="molecule type" value="Genomic_DNA"/>
</dbReference>
<dbReference type="GO" id="GO:0038023">
    <property type="term" value="F:signaling receptor activity"/>
    <property type="evidence" value="ECO:0007669"/>
    <property type="project" value="TreeGrafter"/>
</dbReference>
<dbReference type="PANTHER" id="PTHR20855">
    <property type="entry name" value="ADIPOR/PROGESTIN RECEPTOR-RELATED"/>
    <property type="match status" value="1"/>
</dbReference>
<protein>
    <submittedName>
        <fullName evidence="9">Uncharacterized protein</fullName>
    </submittedName>
</protein>
<keyword evidence="6" id="KW-0862">Zinc</keyword>
<sequence>MNVECLSKPESKSLPTKPSTEPTSPLSWPLCHFHSLPSWLQHNEYLISGHRPPLPSYKECIRSIFRLHTETINIWSHFIGFAIFASLTVRFMLYAPNHFAATDRLVLETFLFAATFCFAFSTAYHTFSCHSPNASDLFCKLDYCGIVLLIAGSLLPYVYYGFYCENMPKLAYLVLIGTLCILTLTVSLSDQFGTSEAAPFRAKIFTSFGMTVLFPSIHVIVNGSVITDAILWEGFLNICSTGAIYFTGALVYALKVPERFFPGKCDLWFHSHQLFHILVVCAAVTNYQGLSDMAWYRASRPICSADLYGSQILF</sequence>
<dbReference type="HOGENOM" id="CLU_023075_1_0_1"/>
<reference evidence="9" key="2">
    <citation type="submission" date="2015-06" db="UniProtKB">
        <authorList>
            <consortium name="EnsemblMetazoa"/>
        </authorList>
    </citation>
    <scope>IDENTIFICATION</scope>
</reference>
<dbReference type="Pfam" id="PF03006">
    <property type="entry name" value="HlyIII"/>
    <property type="match status" value="1"/>
</dbReference>
<evidence type="ECO:0000256" key="6">
    <source>
        <dbReference type="PIRSR" id="PIRSR604254-1"/>
    </source>
</evidence>
<evidence type="ECO:0000256" key="4">
    <source>
        <dbReference type="ARBA" id="ARBA00022989"/>
    </source>
</evidence>
<gene>
    <name evidence="9" type="primary">107365598</name>
</gene>
<evidence type="ECO:0000256" key="5">
    <source>
        <dbReference type="ARBA" id="ARBA00023136"/>
    </source>
</evidence>
<feature type="transmembrane region" description="Helical" evidence="8">
    <location>
        <begin position="274"/>
        <end position="290"/>
    </location>
</feature>
<dbReference type="EMBL" id="CAEY01000246">
    <property type="status" value="NOT_ANNOTATED_CDS"/>
    <property type="molecule type" value="Genomic_DNA"/>
</dbReference>
<evidence type="ECO:0000256" key="1">
    <source>
        <dbReference type="ARBA" id="ARBA00004141"/>
    </source>
</evidence>
<feature type="transmembrane region" description="Helical" evidence="8">
    <location>
        <begin position="145"/>
        <end position="163"/>
    </location>
</feature>
<comment type="similarity">
    <text evidence="2">Belongs to the ADIPOR family.</text>
</comment>
<feature type="transmembrane region" description="Helical" evidence="8">
    <location>
        <begin position="105"/>
        <end position="125"/>
    </location>
</feature>
<evidence type="ECO:0000313" key="10">
    <source>
        <dbReference type="Proteomes" id="UP000015104"/>
    </source>
</evidence>
<proteinExistence type="inferred from homology"/>
<feature type="transmembrane region" description="Helical" evidence="8">
    <location>
        <begin position="234"/>
        <end position="254"/>
    </location>
</feature>
<evidence type="ECO:0000256" key="7">
    <source>
        <dbReference type="SAM" id="MobiDB-lite"/>
    </source>
</evidence>
<keyword evidence="4 8" id="KW-1133">Transmembrane helix</keyword>
<evidence type="ECO:0000256" key="2">
    <source>
        <dbReference type="ARBA" id="ARBA00007018"/>
    </source>
</evidence>
<accession>T1KMN0</accession>